<feature type="transmembrane region" description="Helical" evidence="8">
    <location>
        <begin position="199"/>
        <end position="223"/>
    </location>
</feature>
<evidence type="ECO:0000259" key="9">
    <source>
        <dbReference type="PROSITE" id="PS50850"/>
    </source>
</evidence>
<feature type="transmembrane region" description="Helical" evidence="8">
    <location>
        <begin position="42"/>
        <end position="61"/>
    </location>
</feature>
<feature type="transmembrane region" description="Helical" evidence="8">
    <location>
        <begin position="329"/>
        <end position="350"/>
    </location>
</feature>
<dbReference type="NCBIfam" id="TIGR00710">
    <property type="entry name" value="efflux_Bcr_CflA"/>
    <property type="match status" value="1"/>
</dbReference>
<dbReference type="Gene3D" id="1.20.1720.10">
    <property type="entry name" value="Multidrug resistance protein D"/>
    <property type="match status" value="1"/>
</dbReference>
<evidence type="ECO:0000256" key="1">
    <source>
        <dbReference type="ARBA" id="ARBA00004651"/>
    </source>
</evidence>
<feature type="transmembrane region" description="Helical" evidence="8">
    <location>
        <begin position="95"/>
        <end position="116"/>
    </location>
</feature>
<accession>A0A9C7QYE8</accession>
<evidence type="ECO:0000256" key="6">
    <source>
        <dbReference type="ARBA" id="ARBA00022989"/>
    </source>
</evidence>
<dbReference type="Proteomes" id="UP000262210">
    <property type="component" value="Unassembled WGS sequence"/>
</dbReference>
<dbReference type="EMBL" id="DPSM01000017">
    <property type="protein sequence ID" value="HCK00784.1"/>
    <property type="molecule type" value="Genomic_DNA"/>
</dbReference>
<feature type="transmembrane region" description="Helical" evidence="8">
    <location>
        <begin position="128"/>
        <end position="150"/>
    </location>
</feature>
<feature type="transmembrane region" description="Helical" evidence="8">
    <location>
        <begin position="270"/>
        <end position="290"/>
    </location>
</feature>
<dbReference type="GO" id="GO:0042910">
    <property type="term" value="F:xenobiotic transmembrane transporter activity"/>
    <property type="evidence" value="ECO:0007669"/>
    <property type="project" value="InterPro"/>
</dbReference>
<gene>
    <name evidence="10" type="ORF">DHV72_12250</name>
</gene>
<dbReference type="InterPro" id="IPR050189">
    <property type="entry name" value="MFS_Efflux_Transporters"/>
</dbReference>
<reference evidence="10 11" key="1">
    <citation type="journal article" date="2018" name="Nat. Biotechnol.">
        <title>A standardized bacterial taxonomy based on genome phylogeny substantially revises the tree of life.</title>
        <authorList>
            <person name="Parks D.H."/>
            <person name="Chuvochina M."/>
            <person name="Waite D.W."/>
            <person name="Rinke C."/>
            <person name="Skarshewski A."/>
            <person name="Chaumeil P.A."/>
            <person name="Hugenholtz P."/>
        </authorList>
    </citation>
    <scope>NUCLEOTIDE SEQUENCE [LARGE SCALE GENOMIC DNA]</scope>
    <source>
        <strain evidence="10">UBA11264</strain>
    </source>
</reference>
<dbReference type="GO" id="GO:0005886">
    <property type="term" value="C:plasma membrane"/>
    <property type="evidence" value="ECO:0007669"/>
    <property type="project" value="UniProtKB-SubCell"/>
</dbReference>
<dbReference type="NCBIfam" id="NF007782">
    <property type="entry name" value="PRK10473.1"/>
    <property type="match status" value="1"/>
</dbReference>
<feature type="transmembrane region" description="Helical" evidence="8">
    <location>
        <begin position="243"/>
        <end position="263"/>
    </location>
</feature>
<dbReference type="InterPro" id="IPR005829">
    <property type="entry name" value="Sugar_transporter_CS"/>
</dbReference>
<evidence type="ECO:0000313" key="11">
    <source>
        <dbReference type="Proteomes" id="UP000262210"/>
    </source>
</evidence>
<feature type="transmembrane region" description="Helical" evidence="8">
    <location>
        <begin position="70"/>
        <end position="89"/>
    </location>
</feature>
<dbReference type="RefSeq" id="WP_278431295.1">
    <property type="nucleotide sequence ID" value="NZ_DPSM01000017.1"/>
</dbReference>
<evidence type="ECO:0000256" key="5">
    <source>
        <dbReference type="ARBA" id="ARBA00022692"/>
    </source>
</evidence>
<evidence type="ECO:0000256" key="2">
    <source>
        <dbReference type="ARBA" id="ARBA00006236"/>
    </source>
</evidence>
<dbReference type="PROSITE" id="PS00216">
    <property type="entry name" value="SUGAR_TRANSPORT_1"/>
    <property type="match status" value="1"/>
</dbReference>
<dbReference type="GO" id="GO:1990961">
    <property type="term" value="P:xenobiotic detoxification by transmembrane export across the plasma membrane"/>
    <property type="evidence" value="ECO:0007669"/>
    <property type="project" value="InterPro"/>
</dbReference>
<evidence type="ECO:0000313" key="10">
    <source>
        <dbReference type="EMBL" id="HCK00784.1"/>
    </source>
</evidence>
<proteinExistence type="inferred from homology"/>
<feature type="domain" description="Major facilitator superfamily (MFS) profile" evidence="9">
    <location>
        <begin position="4"/>
        <end position="384"/>
    </location>
</feature>
<evidence type="ECO:0000256" key="3">
    <source>
        <dbReference type="ARBA" id="ARBA00022448"/>
    </source>
</evidence>
<keyword evidence="4" id="KW-1003">Cell membrane</keyword>
<dbReference type="Pfam" id="PF07690">
    <property type="entry name" value="MFS_1"/>
    <property type="match status" value="1"/>
</dbReference>
<organism evidence="10 11">
    <name type="scientific">Serratia grimesii</name>
    <dbReference type="NCBI Taxonomy" id="82995"/>
    <lineage>
        <taxon>Bacteria</taxon>
        <taxon>Pseudomonadati</taxon>
        <taxon>Pseudomonadota</taxon>
        <taxon>Gammaproteobacteria</taxon>
        <taxon>Enterobacterales</taxon>
        <taxon>Yersiniaceae</taxon>
        <taxon>Serratia</taxon>
    </lineage>
</organism>
<dbReference type="CDD" id="cd17320">
    <property type="entry name" value="MFS_MdfA_MDR_like"/>
    <property type="match status" value="1"/>
</dbReference>
<keyword evidence="6 8" id="KW-1133">Transmembrane helix</keyword>
<comment type="caution">
    <text evidence="8">Lacks conserved residue(s) required for the propagation of feature annotation.</text>
</comment>
<evidence type="ECO:0000256" key="8">
    <source>
        <dbReference type="RuleBase" id="RU365088"/>
    </source>
</evidence>
<comment type="subcellular location">
    <subcellularLocation>
        <location evidence="8">Cell inner membrane</location>
        <topology evidence="8">Multi-pass membrane protein</topology>
    </subcellularLocation>
    <subcellularLocation>
        <location evidence="1">Cell membrane</location>
        <topology evidence="1">Multi-pass membrane protein</topology>
    </subcellularLocation>
</comment>
<feature type="transmembrane region" description="Helical" evidence="8">
    <location>
        <begin position="156"/>
        <end position="178"/>
    </location>
</feature>
<dbReference type="InterPro" id="IPR020846">
    <property type="entry name" value="MFS_dom"/>
</dbReference>
<keyword evidence="5 8" id="KW-0812">Transmembrane</keyword>
<keyword evidence="8" id="KW-0997">Cell inner membrane</keyword>
<dbReference type="PANTHER" id="PTHR43124">
    <property type="entry name" value="PURINE EFFLUX PUMP PBUE"/>
    <property type="match status" value="1"/>
</dbReference>
<comment type="similarity">
    <text evidence="2 8">Belongs to the major facilitator superfamily. Bcr/CmlA family.</text>
</comment>
<dbReference type="PANTHER" id="PTHR43124:SF3">
    <property type="entry name" value="CHLORAMPHENICOL EFFLUX PUMP RV0191"/>
    <property type="match status" value="1"/>
</dbReference>
<dbReference type="SUPFAM" id="SSF103473">
    <property type="entry name" value="MFS general substrate transporter"/>
    <property type="match status" value="1"/>
</dbReference>
<protein>
    <recommendedName>
        <fullName evidence="8">Bcr/CflA family efflux transporter</fullName>
    </recommendedName>
</protein>
<dbReference type="AlphaFoldDB" id="A0A9C7QYE8"/>
<keyword evidence="7 8" id="KW-0472">Membrane</keyword>
<dbReference type="InterPro" id="IPR036259">
    <property type="entry name" value="MFS_trans_sf"/>
</dbReference>
<dbReference type="InterPro" id="IPR004812">
    <property type="entry name" value="Efflux_drug-R_Bcr/CmlA"/>
</dbReference>
<sequence>MFKYLACCFMLVLIYPLGVDLYLVGLPDIAKDLNATAVDLHTAFSIYLAGMASTMIIAGLVSDRFGRKPIALLGALIFVCASYGAALTVSAEQFLFARFWQGIGAGFCYVVTFAILRDTLDDDKRSKVLSVINGITCIVPVIAPVLGYLLLMKFEWPSLFTGMAIFAGISCLVCIFWLDETYHNNKETHPNREISDNESLLSPLFISRLFITCLSITAILTYVNTSPIILMSQMGLSTGQYSISMTGLASFSMITSFLTPYLLSKLGQKTVLLLSQILFLSCAIIFALTQTLGLNAYLNLVGFAMIGVGFAMGFGILMSQALNPFKQNAGLASSVLAICQIAFSAGYIWIMGMLGVSAVNMLIILLLFSSIANTIVLVSVPNQRECLQE</sequence>
<dbReference type="InterPro" id="IPR011701">
    <property type="entry name" value="MFS"/>
</dbReference>
<feature type="transmembrane region" description="Helical" evidence="8">
    <location>
        <begin position="296"/>
        <end position="317"/>
    </location>
</feature>
<evidence type="ECO:0000256" key="4">
    <source>
        <dbReference type="ARBA" id="ARBA00022475"/>
    </source>
</evidence>
<name>A0A9C7QYE8_9GAMM</name>
<feature type="transmembrane region" description="Helical" evidence="8">
    <location>
        <begin position="356"/>
        <end position="380"/>
    </location>
</feature>
<keyword evidence="3 8" id="KW-0813">Transport</keyword>
<evidence type="ECO:0000256" key="7">
    <source>
        <dbReference type="ARBA" id="ARBA00023136"/>
    </source>
</evidence>
<dbReference type="PROSITE" id="PS50850">
    <property type="entry name" value="MFS"/>
    <property type="match status" value="1"/>
</dbReference>
<comment type="caution">
    <text evidence="10">The sequence shown here is derived from an EMBL/GenBank/DDBJ whole genome shotgun (WGS) entry which is preliminary data.</text>
</comment>